<dbReference type="Gene3D" id="3.40.50.10420">
    <property type="entry name" value="NagB/RpiA/CoA transferase-like"/>
    <property type="match status" value="1"/>
</dbReference>
<keyword evidence="4" id="KW-0460">Magnesium</keyword>
<dbReference type="EMBL" id="JAMPLM010000009">
    <property type="protein sequence ID" value="MEP1059182.1"/>
    <property type="molecule type" value="Genomic_DNA"/>
</dbReference>
<accession>A0ABV0KIW4</accession>
<keyword evidence="4" id="KW-0479">Metal-binding</keyword>
<dbReference type="RefSeq" id="WP_190448945.1">
    <property type="nucleotide sequence ID" value="NZ_JAMPLM010000009.1"/>
</dbReference>
<evidence type="ECO:0000313" key="5">
    <source>
        <dbReference type="EMBL" id="MEP1059182.1"/>
    </source>
</evidence>
<organism evidence="5 6">
    <name type="scientific">Stenomitos frigidus AS-A4</name>
    <dbReference type="NCBI Taxonomy" id="2933935"/>
    <lineage>
        <taxon>Bacteria</taxon>
        <taxon>Bacillati</taxon>
        <taxon>Cyanobacteriota</taxon>
        <taxon>Cyanophyceae</taxon>
        <taxon>Leptolyngbyales</taxon>
        <taxon>Leptolyngbyaceae</taxon>
        <taxon>Stenomitos</taxon>
    </lineage>
</organism>
<dbReference type="PIRSF" id="PIRSF006806">
    <property type="entry name" value="FTHF_cligase"/>
    <property type="match status" value="1"/>
</dbReference>
<dbReference type="PANTHER" id="PTHR23407:SF1">
    <property type="entry name" value="5-FORMYLTETRAHYDROFOLATE CYCLO-LIGASE"/>
    <property type="match status" value="1"/>
</dbReference>
<keyword evidence="3 4" id="KW-0067">ATP-binding</keyword>
<dbReference type="NCBIfam" id="TIGR02727">
    <property type="entry name" value="MTHFS_bact"/>
    <property type="match status" value="1"/>
</dbReference>
<dbReference type="InterPro" id="IPR002698">
    <property type="entry name" value="FTHF_cligase"/>
</dbReference>
<dbReference type="Pfam" id="PF01812">
    <property type="entry name" value="5-FTHF_cyc-lig"/>
    <property type="match status" value="1"/>
</dbReference>
<dbReference type="SUPFAM" id="SSF100950">
    <property type="entry name" value="NagB/RpiA/CoA transferase-like"/>
    <property type="match status" value="1"/>
</dbReference>
<evidence type="ECO:0000313" key="6">
    <source>
        <dbReference type="Proteomes" id="UP001476950"/>
    </source>
</evidence>
<evidence type="ECO:0000256" key="1">
    <source>
        <dbReference type="ARBA" id="ARBA00010638"/>
    </source>
</evidence>
<dbReference type="InterPro" id="IPR024185">
    <property type="entry name" value="FTHF_cligase-like_sf"/>
</dbReference>
<keyword evidence="6" id="KW-1185">Reference proteome</keyword>
<keyword evidence="5" id="KW-0436">Ligase</keyword>
<keyword evidence="2 4" id="KW-0547">Nucleotide-binding</keyword>
<comment type="catalytic activity">
    <reaction evidence="4">
        <text>(6S)-5-formyl-5,6,7,8-tetrahydrofolate + ATP = (6R)-5,10-methenyltetrahydrofolate + ADP + phosphate</text>
        <dbReference type="Rhea" id="RHEA:10488"/>
        <dbReference type="ChEBI" id="CHEBI:30616"/>
        <dbReference type="ChEBI" id="CHEBI:43474"/>
        <dbReference type="ChEBI" id="CHEBI:57455"/>
        <dbReference type="ChEBI" id="CHEBI:57457"/>
        <dbReference type="ChEBI" id="CHEBI:456216"/>
        <dbReference type="EC" id="6.3.3.2"/>
    </reaction>
</comment>
<dbReference type="EC" id="6.3.3.2" evidence="4"/>
<dbReference type="PANTHER" id="PTHR23407">
    <property type="entry name" value="ATPASE INHIBITOR/5-FORMYLTETRAHYDROFOLATE CYCLO-LIGASE"/>
    <property type="match status" value="1"/>
</dbReference>
<gene>
    <name evidence="5" type="ORF">NDI38_12105</name>
</gene>
<evidence type="ECO:0000256" key="2">
    <source>
        <dbReference type="ARBA" id="ARBA00022741"/>
    </source>
</evidence>
<comment type="similarity">
    <text evidence="1 4">Belongs to the 5-formyltetrahydrofolate cyclo-ligase family.</text>
</comment>
<dbReference type="Proteomes" id="UP001476950">
    <property type="component" value="Unassembled WGS sequence"/>
</dbReference>
<evidence type="ECO:0000256" key="3">
    <source>
        <dbReference type="ARBA" id="ARBA00022840"/>
    </source>
</evidence>
<comment type="cofactor">
    <cofactor evidence="4">
        <name>Mg(2+)</name>
        <dbReference type="ChEBI" id="CHEBI:18420"/>
    </cofactor>
</comment>
<dbReference type="InterPro" id="IPR037171">
    <property type="entry name" value="NagB/RpiA_transferase-like"/>
</dbReference>
<evidence type="ECO:0000256" key="4">
    <source>
        <dbReference type="RuleBase" id="RU361279"/>
    </source>
</evidence>
<proteinExistence type="inferred from homology"/>
<sequence>MDKKELRKALLEARQSIDPDVWRAKNSQLCDQLRSSSLFTTAQTVLAYFSICQEPDLSELFKTQKSWGFPRCVGKTLHWHRWEPQAPLPLQTGAYGILEPHPDSPVLEPEQVDLLLVPAIACDTRGYRLGYGGGFYDRLLATPNWAEKPTIGIVFDSAYLPTLPEDGWDRPLTAVCTEQGLFFSKQRR</sequence>
<dbReference type="GO" id="GO:0030272">
    <property type="term" value="F:5-formyltetrahydrofolate cyclo-ligase activity"/>
    <property type="evidence" value="ECO:0007669"/>
    <property type="project" value="UniProtKB-EC"/>
</dbReference>
<comment type="caution">
    <text evidence="5">The sequence shown here is derived from an EMBL/GenBank/DDBJ whole genome shotgun (WGS) entry which is preliminary data.</text>
</comment>
<protein>
    <recommendedName>
        <fullName evidence="4">5-formyltetrahydrofolate cyclo-ligase</fullName>
        <ecNumber evidence="4">6.3.3.2</ecNumber>
    </recommendedName>
</protein>
<name>A0ABV0KIW4_9CYAN</name>
<reference evidence="5 6" key="1">
    <citation type="submission" date="2022-04" db="EMBL/GenBank/DDBJ databases">
        <title>Positive selection, recombination, and allopatry shape intraspecific diversity of widespread and dominant cyanobacteria.</title>
        <authorList>
            <person name="Wei J."/>
            <person name="Shu W."/>
            <person name="Hu C."/>
        </authorList>
    </citation>
    <scope>NUCLEOTIDE SEQUENCE [LARGE SCALE GENOMIC DNA]</scope>
    <source>
        <strain evidence="5 6">AS-A4</strain>
    </source>
</reference>